<evidence type="ECO:0000313" key="3">
    <source>
        <dbReference type="EMBL" id="PWA29473.1"/>
    </source>
</evidence>
<accession>A0A315W138</accession>
<keyword evidence="4" id="KW-1185">Reference proteome</keyword>
<gene>
    <name evidence="3" type="ORF">CCH79_00017106</name>
</gene>
<dbReference type="GO" id="GO:0045053">
    <property type="term" value="P:protein retention in Golgi apparatus"/>
    <property type="evidence" value="ECO:0007669"/>
    <property type="project" value="TreeGrafter"/>
</dbReference>
<dbReference type="AlphaFoldDB" id="A0A315W138"/>
<dbReference type="PANTHER" id="PTHR16166">
    <property type="entry name" value="VACUOLAR PROTEIN SORTING-ASSOCIATED PROTEIN VPS13"/>
    <property type="match status" value="1"/>
</dbReference>
<protein>
    <recommendedName>
        <fullName evidence="2">Vacuolar protein sorting-associated protein 13 VPS13 adaptor binding domain-containing protein</fullName>
    </recommendedName>
</protein>
<comment type="caution">
    <text evidence="3">The sequence shown here is derived from an EMBL/GenBank/DDBJ whole genome shotgun (WGS) entry which is preliminary data.</text>
</comment>
<reference evidence="3 4" key="1">
    <citation type="journal article" date="2018" name="G3 (Bethesda)">
        <title>A High-Quality Reference Genome for the Invasive Mosquitofish Gambusia affinis Using a Chicago Library.</title>
        <authorList>
            <person name="Hoffberg S.L."/>
            <person name="Troendle N.J."/>
            <person name="Glenn T.C."/>
            <person name="Mahmud O."/>
            <person name="Louha S."/>
            <person name="Chalopin D."/>
            <person name="Bennetzen J.L."/>
            <person name="Mauricio R."/>
        </authorList>
    </citation>
    <scope>NUCLEOTIDE SEQUENCE [LARGE SCALE GENOMIC DNA]</scope>
    <source>
        <strain evidence="3">NE01/NJP1002.9</strain>
        <tissue evidence="3">Muscle</tissue>
    </source>
</reference>
<dbReference type="Proteomes" id="UP000250572">
    <property type="component" value="Unassembled WGS sequence"/>
</dbReference>
<evidence type="ECO:0000256" key="1">
    <source>
        <dbReference type="SAM" id="MobiDB-lite"/>
    </source>
</evidence>
<proteinExistence type="predicted"/>
<dbReference type="EMBL" id="NHOQ01000586">
    <property type="protein sequence ID" value="PWA29473.1"/>
    <property type="molecule type" value="Genomic_DNA"/>
</dbReference>
<name>A0A315W138_GAMAF</name>
<dbReference type="InterPro" id="IPR026847">
    <property type="entry name" value="VPS13"/>
</dbReference>
<dbReference type="GO" id="GO:0006623">
    <property type="term" value="P:protein targeting to vacuole"/>
    <property type="evidence" value="ECO:0007669"/>
    <property type="project" value="TreeGrafter"/>
</dbReference>
<dbReference type="PANTHER" id="PTHR16166:SF141">
    <property type="entry name" value="INTERMEMBRANE LIPID TRANSFER PROTEIN VPS13D"/>
    <property type="match status" value="1"/>
</dbReference>
<feature type="compositionally biased region" description="Acidic residues" evidence="1">
    <location>
        <begin position="471"/>
        <end position="485"/>
    </location>
</feature>
<evidence type="ECO:0000259" key="2">
    <source>
        <dbReference type="Pfam" id="PF25036"/>
    </source>
</evidence>
<dbReference type="InterPro" id="IPR009543">
    <property type="entry name" value="VPS13_VAB"/>
</dbReference>
<organism evidence="3 4">
    <name type="scientific">Gambusia affinis</name>
    <name type="common">Western mosquitofish</name>
    <name type="synonym">Heterandria affinis</name>
    <dbReference type="NCBI Taxonomy" id="33528"/>
    <lineage>
        <taxon>Eukaryota</taxon>
        <taxon>Metazoa</taxon>
        <taxon>Chordata</taxon>
        <taxon>Craniata</taxon>
        <taxon>Vertebrata</taxon>
        <taxon>Euteleostomi</taxon>
        <taxon>Actinopterygii</taxon>
        <taxon>Neopterygii</taxon>
        <taxon>Teleostei</taxon>
        <taxon>Neoteleostei</taxon>
        <taxon>Acanthomorphata</taxon>
        <taxon>Ovalentaria</taxon>
        <taxon>Atherinomorphae</taxon>
        <taxon>Cyprinodontiformes</taxon>
        <taxon>Poeciliidae</taxon>
        <taxon>Poeciliinae</taxon>
        <taxon>Gambusia</taxon>
    </lineage>
</organism>
<dbReference type="Pfam" id="PF25036">
    <property type="entry name" value="VPS13_VAB"/>
    <property type="match status" value="1"/>
</dbReference>
<feature type="region of interest" description="Disordered" evidence="1">
    <location>
        <begin position="461"/>
        <end position="485"/>
    </location>
</feature>
<feature type="domain" description="Vacuolar protein sorting-associated protein 13 VPS13 adaptor binding" evidence="2">
    <location>
        <begin position="10"/>
        <end position="186"/>
    </location>
</feature>
<dbReference type="GO" id="GO:0007005">
    <property type="term" value="P:mitochondrion organization"/>
    <property type="evidence" value="ECO:0007669"/>
    <property type="project" value="TreeGrafter"/>
</dbReference>
<dbReference type="CDD" id="cd23453">
    <property type="entry name" value="beta-trefoil_Ricin_VPS13D"/>
    <property type="match status" value="1"/>
</dbReference>
<sequence>MDVCVENDSRIDARKGKGIYRDTYIVTFAPLYLLDNHSTHTLAFAQREFARGRGASNPEGYISTLPGSSVVFHWPRNDYDQLLCVRLMDVPDCSWSGGFEVNKPKSFHVNMRNTQGQCFFLRTEISLKGVTYLISFTDTDQLPPPLRIDNMSEVPIQFWQHGVADLQLQYEVKAASVMDYACDEPTLPPCITLIVKGAESSEVTANMNFFREYNKLYYENFIYIAATHTFSLDLEWRLAEKQRLESSAGLVLDVDPKTQRVILRKKSRIVVLVLQEPGKRSQLWRMTGSGMLCHEGSSPPQSKPSQPQPLDTSLVLDIAGLAAVSDNRYRFWIRFACCDVLVNLNLPDRLVLVPGRFEPLMLRRPDSRRSTTQTWYFSEGMLTCGLPRLVVQVKNGVEGMRDGAEVVLGPDSGLDQPGPEQQFINQKMRPGSGVLSVQVLPDGPTRVLQISDFSHRRMLWSSSSVEQDASKEEEEGEKAEPEQELEVDNQLLGTTHPVMLCVSPSTADDGANEGGPALQVNSVKVPSSLMLTELFKHLMVTARRFTVIIDEKLLLKLLSFFGYGKAEVGESHGAAADTSLCAGRPSVKVTNCLNAGLENLDENLRERPSEDGGPRKRYYFENLKISLPQIKLSVLPSHKLPPDLKVTPLRFQARRIRTHCSLETSGRMWSALKGTLGFPLIRFEDAVINMYPFTRVHPYETQEIIINDILKHFREVRVHTSGLVYPNRAESVLVLHAAASALQELMSQAAQILGSVDFLGNPMGLLNDVSEGMSKLIKHGNVHGMLLNVTHGVSNSAAKVPSLWVRRSDPFAGTLSDGLGKTMDNRHQSEREYIRYCGATSGEHLVAGIHGLAHGIIGGMTSIITSTVEGVKTEGGVSGFFSGLGKGLVGTVTKPVAGALDFASETAQTVRDIASLSSHSTSCLCDVDFLSRFPVQRVRKPRCCKGPQGLLPRFSAMQAEGQEQLFRLTDNIHSEFPNGVGSLRLLSRSQPTSWF</sequence>
<evidence type="ECO:0000313" key="4">
    <source>
        <dbReference type="Proteomes" id="UP000250572"/>
    </source>
</evidence>